<accession>A0A8S4MYW3</accession>
<evidence type="ECO:0000313" key="4">
    <source>
        <dbReference type="Proteomes" id="UP000749559"/>
    </source>
</evidence>
<organism evidence="3 4">
    <name type="scientific">Owenia fusiformis</name>
    <name type="common">Polychaete worm</name>
    <dbReference type="NCBI Taxonomy" id="6347"/>
    <lineage>
        <taxon>Eukaryota</taxon>
        <taxon>Metazoa</taxon>
        <taxon>Spiralia</taxon>
        <taxon>Lophotrochozoa</taxon>
        <taxon>Annelida</taxon>
        <taxon>Polychaeta</taxon>
        <taxon>Sedentaria</taxon>
        <taxon>Canalipalpata</taxon>
        <taxon>Sabellida</taxon>
        <taxon>Oweniida</taxon>
        <taxon>Oweniidae</taxon>
        <taxon>Owenia</taxon>
    </lineage>
</organism>
<dbReference type="EMBL" id="CAIIXF020000001">
    <property type="protein sequence ID" value="CAH1773759.1"/>
    <property type="molecule type" value="Genomic_DNA"/>
</dbReference>
<proteinExistence type="predicted"/>
<feature type="region of interest" description="Disordered" evidence="1">
    <location>
        <begin position="1"/>
        <end position="24"/>
    </location>
</feature>
<feature type="transmembrane region" description="Helical" evidence="2">
    <location>
        <begin position="28"/>
        <end position="45"/>
    </location>
</feature>
<sequence length="227" mass="25213">MKQQQTHNFIPLSPKGESHPERKRQRKMNFPIYALGLAALAIAAPDPCAKFDIPVVRTINGIEYSNYCSELCVPSGERDVKKIQKLCSDTEIGNVKTLCSSFTQCRFPKLTTPAPKDIKALDQGTGHTYVIVIAIEATIIVITLIALSVVTYKYYINKDLTYEIKHTLVNGEQTENPAYTSVETLVQTDTVESIDEGTQTEPNIAQPQDNESDKIHANGKNVDLEEV</sequence>
<protein>
    <submittedName>
        <fullName evidence="3">Uncharacterized protein</fullName>
    </submittedName>
</protein>
<keyword evidence="2" id="KW-0812">Transmembrane</keyword>
<gene>
    <name evidence="3" type="ORF">OFUS_LOCUS1310</name>
</gene>
<feature type="compositionally biased region" description="Polar residues" evidence="1">
    <location>
        <begin position="194"/>
        <end position="209"/>
    </location>
</feature>
<keyword evidence="2" id="KW-1133">Transmembrane helix</keyword>
<evidence type="ECO:0000256" key="2">
    <source>
        <dbReference type="SAM" id="Phobius"/>
    </source>
</evidence>
<keyword evidence="2" id="KW-0472">Membrane</keyword>
<dbReference type="Proteomes" id="UP000749559">
    <property type="component" value="Unassembled WGS sequence"/>
</dbReference>
<comment type="caution">
    <text evidence="3">The sequence shown here is derived from an EMBL/GenBank/DDBJ whole genome shotgun (WGS) entry which is preliminary data.</text>
</comment>
<feature type="region of interest" description="Disordered" evidence="1">
    <location>
        <begin position="194"/>
        <end position="227"/>
    </location>
</feature>
<evidence type="ECO:0000256" key="1">
    <source>
        <dbReference type="SAM" id="MobiDB-lite"/>
    </source>
</evidence>
<dbReference type="AlphaFoldDB" id="A0A8S4MYW3"/>
<reference evidence="3" key="1">
    <citation type="submission" date="2022-03" db="EMBL/GenBank/DDBJ databases">
        <authorList>
            <person name="Martin C."/>
        </authorList>
    </citation>
    <scope>NUCLEOTIDE SEQUENCE</scope>
</reference>
<feature type="transmembrane region" description="Helical" evidence="2">
    <location>
        <begin position="129"/>
        <end position="155"/>
    </location>
</feature>
<keyword evidence="4" id="KW-1185">Reference proteome</keyword>
<evidence type="ECO:0000313" key="3">
    <source>
        <dbReference type="EMBL" id="CAH1773759.1"/>
    </source>
</evidence>
<name>A0A8S4MYW3_OWEFU</name>